<dbReference type="Gene3D" id="3.10.180.10">
    <property type="entry name" value="2,3-Dihydroxybiphenyl 1,2-Dioxygenase, domain 1"/>
    <property type="match status" value="1"/>
</dbReference>
<evidence type="ECO:0000313" key="3">
    <source>
        <dbReference type="EMBL" id="SDZ25508.1"/>
    </source>
</evidence>
<dbReference type="EMBL" id="FNON01000011">
    <property type="protein sequence ID" value="SDZ25508.1"/>
    <property type="molecule type" value="Genomic_DNA"/>
</dbReference>
<dbReference type="Pfam" id="PF00903">
    <property type="entry name" value="Glyoxalase"/>
    <property type="match status" value="1"/>
</dbReference>
<dbReference type="RefSeq" id="WP_176968982.1">
    <property type="nucleotide sequence ID" value="NZ_FNON01000011.1"/>
</dbReference>
<dbReference type="STRING" id="589385.SAMN05421504_111110"/>
<evidence type="ECO:0000256" key="1">
    <source>
        <dbReference type="SAM" id="MobiDB-lite"/>
    </source>
</evidence>
<keyword evidence="3" id="KW-0560">Oxidoreductase</keyword>
<sequence length="140" mass="15276">MDMKLEAVVLPVTDVDRAKHFYKALGWREDADFPLGNGNRVVQLTPPGSPTSIHLGIGITTAEPGSTQNLYLVVTDIEKATAELTEHGVTVSEIYHRDATGANAPGPDPDRRSYNSFATFSDPDGNSWLLQEITERLPGR</sequence>
<organism evidence="3 4">
    <name type="scientific">Amycolatopsis xylanica</name>
    <dbReference type="NCBI Taxonomy" id="589385"/>
    <lineage>
        <taxon>Bacteria</taxon>
        <taxon>Bacillati</taxon>
        <taxon>Actinomycetota</taxon>
        <taxon>Actinomycetes</taxon>
        <taxon>Pseudonocardiales</taxon>
        <taxon>Pseudonocardiaceae</taxon>
        <taxon>Amycolatopsis</taxon>
    </lineage>
</organism>
<reference evidence="3 4" key="1">
    <citation type="submission" date="2016-10" db="EMBL/GenBank/DDBJ databases">
        <authorList>
            <person name="de Groot N.N."/>
        </authorList>
    </citation>
    <scope>NUCLEOTIDE SEQUENCE [LARGE SCALE GENOMIC DNA]</scope>
    <source>
        <strain evidence="3 4">CPCC 202699</strain>
    </source>
</reference>
<keyword evidence="3" id="KW-0223">Dioxygenase</keyword>
<dbReference type="InterPro" id="IPR004360">
    <property type="entry name" value="Glyas_Fos-R_dOase_dom"/>
</dbReference>
<feature type="region of interest" description="Disordered" evidence="1">
    <location>
        <begin position="96"/>
        <end position="115"/>
    </location>
</feature>
<dbReference type="AlphaFoldDB" id="A0A1H3RJV4"/>
<proteinExistence type="predicted"/>
<dbReference type="SUPFAM" id="SSF54593">
    <property type="entry name" value="Glyoxalase/Bleomycin resistance protein/Dihydroxybiphenyl dioxygenase"/>
    <property type="match status" value="1"/>
</dbReference>
<evidence type="ECO:0000313" key="4">
    <source>
        <dbReference type="Proteomes" id="UP000199515"/>
    </source>
</evidence>
<dbReference type="Proteomes" id="UP000199515">
    <property type="component" value="Unassembled WGS sequence"/>
</dbReference>
<dbReference type="PROSITE" id="PS51819">
    <property type="entry name" value="VOC"/>
    <property type="match status" value="1"/>
</dbReference>
<dbReference type="InterPro" id="IPR037523">
    <property type="entry name" value="VOC_core"/>
</dbReference>
<accession>A0A1H3RJV4</accession>
<dbReference type="GO" id="GO:0051213">
    <property type="term" value="F:dioxygenase activity"/>
    <property type="evidence" value="ECO:0007669"/>
    <property type="project" value="UniProtKB-KW"/>
</dbReference>
<keyword evidence="4" id="KW-1185">Reference proteome</keyword>
<protein>
    <submittedName>
        <fullName evidence="3">Catechol 2,3-dioxygenase</fullName>
    </submittedName>
</protein>
<gene>
    <name evidence="3" type="ORF">SAMN05421504_111110</name>
</gene>
<name>A0A1H3RJV4_9PSEU</name>
<feature type="domain" description="VOC" evidence="2">
    <location>
        <begin position="4"/>
        <end position="133"/>
    </location>
</feature>
<evidence type="ECO:0000259" key="2">
    <source>
        <dbReference type="PROSITE" id="PS51819"/>
    </source>
</evidence>
<dbReference type="InterPro" id="IPR029068">
    <property type="entry name" value="Glyas_Bleomycin-R_OHBP_Dase"/>
</dbReference>